<evidence type="ECO:0000256" key="4">
    <source>
        <dbReference type="ARBA" id="ARBA00022692"/>
    </source>
</evidence>
<dbReference type="EnsemblMetazoa" id="XM_016807124.2">
    <property type="protein sequence ID" value="XP_016662613.2"/>
    <property type="gene ID" value="LOC100166725"/>
</dbReference>
<keyword evidence="6" id="KW-0067">ATP-binding</keyword>
<evidence type="ECO:0000256" key="8">
    <source>
        <dbReference type="ARBA" id="ARBA00023136"/>
    </source>
</evidence>
<dbReference type="GO" id="GO:0140359">
    <property type="term" value="F:ABC-type transporter activity"/>
    <property type="evidence" value="ECO:0007669"/>
    <property type="project" value="InterPro"/>
</dbReference>
<feature type="transmembrane region" description="Helical" evidence="9">
    <location>
        <begin position="638"/>
        <end position="658"/>
    </location>
</feature>
<dbReference type="RefSeq" id="XP_016662613.2">
    <property type="nucleotide sequence ID" value="XM_016807124.2"/>
</dbReference>
<dbReference type="InterPro" id="IPR050352">
    <property type="entry name" value="ABCG_transporters"/>
</dbReference>
<dbReference type="SMART" id="SM00382">
    <property type="entry name" value="AAA"/>
    <property type="match status" value="1"/>
</dbReference>
<dbReference type="Proteomes" id="UP000007819">
    <property type="component" value="Chromosome A3"/>
</dbReference>
<dbReference type="GO" id="GO:0005524">
    <property type="term" value="F:ATP binding"/>
    <property type="evidence" value="ECO:0007669"/>
    <property type="project" value="UniProtKB-KW"/>
</dbReference>
<keyword evidence="12" id="KW-1185">Reference proteome</keyword>
<dbReference type="SUPFAM" id="SSF52540">
    <property type="entry name" value="P-loop containing nucleoside triphosphate hydrolases"/>
    <property type="match status" value="1"/>
</dbReference>
<comment type="subcellular location">
    <subcellularLocation>
        <location evidence="1">Membrane</location>
        <topology evidence="1">Multi-pass membrane protein</topology>
    </subcellularLocation>
</comment>
<feature type="transmembrane region" description="Helical" evidence="9">
    <location>
        <begin position="452"/>
        <end position="473"/>
    </location>
</feature>
<dbReference type="InterPro" id="IPR013525">
    <property type="entry name" value="ABC2_TM"/>
</dbReference>
<evidence type="ECO:0000256" key="5">
    <source>
        <dbReference type="ARBA" id="ARBA00022741"/>
    </source>
</evidence>
<dbReference type="PROSITE" id="PS00211">
    <property type="entry name" value="ABC_TRANSPORTER_1"/>
    <property type="match status" value="1"/>
</dbReference>
<evidence type="ECO:0000256" key="1">
    <source>
        <dbReference type="ARBA" id="ARBA00004141"/>
    </source>
</evidence>
<organism evidence="11 12">
    <name type="scientific">Acyrthosiphon pisum</name>
    <name type="common">Pea aphid</name>
    <dbReference type="NCBI Taxonomy" id="7029"/>
    <lineage>
        <taxon>Eukaryota</taxon>
        <taxon>Metazoa</taxon>
        <taxon>Ecdysozoa</taxon>
        <taxon>Arthropoda</taxon>
        <taxon>Hexapoda</taxon>
        <taxon>Insecta</taxon>
        <taxon>Pterygota</taxon>
        <taxon>Neoptera</taxon>
        <taxon>Paraneoptera</taxon>
        <taxon>Hemiptera</taxon>
        <taxon>Sternorrhyncha</taxon>
        <taxon>Aphidomorpha</taxon>
        <taxon>Aphidoidea</taxon>
        <taxon>Aphididae</taxon>
        <taxon>Macrosiphini</taxon>
        <taxon>Acyrthosiphon</taxon>
    </lineage>
</organism>
<name>A0A8R2D5K3_ACYPI</name>
<evidence type="ECO:0000256" key="9">
    <source>
        <dbReference type="SAM" id="Phobius"/>
    </source>
</evidence>
<evidence type="ECO:0000313" key="11">
    <source>
        <dbReference type="EnsemblMetazoa" id="XP_016662613.2"/>
    </source>
</evidence>
<dbReference type="InterPro" id="IPR017871">
    <property type="entry name" value="ABC_transporter-like_CS"/>
</dbReference>
<keyword evidence="8 9" id="KW-0472">Membrane</keyword>
<dbReference type="Pfam" id="PF00005">
    <property type="entry name" value="ABC_tran"/>
    <property type="match status" value="1"/>
</dbReference>
<proteinExistence type="inferred from homology"/>
<feature type="transmembrane region" description="Helical" evidence="9">
    <location>
        <begin position="588"/>
        <end position="606"/>
    </location>
</feature>
<dbReference type="InterPro" id="IPR027417">
    <property type="entry name" value="P-loop_NTPase"/>
</dbReference>
<feature type="transmembrane region" description="Helical" evidence="9">
    <location>
        <begin position="557"/>
        <end position="576"/>
    </location>
</feature>
<dbReference type="PANTHER" id="PTHR48041">
    <property type="entry name" value="ABC TRANSPORTER G FAMILY MEMBER 28"/>
    <property type="match status" value="1"/>
</dbReference>
<dbReference type="Pfam" id="PF01061">
    <property type="entry name" value="ABC2_membrane"/>
    <property type="match status" value="1"/>
</dbReference>
<reference evidence="12" key="1">
    <citation type="submission" date="2010-06" db="EMBL/GenBank/DDBJ databases">
        <authorList>
            <person name="Jiang H."/>
            <person name="Abraham K."/>
            <person name="Ali S."/>
            <person name="Alsbrooks S.L."/>
            <person name="Anim B.N."/>
            <person name="Anosike U.S."/>
            <person name="Attaway T."/>
            <person name="Bandaranaike D.P."/>
            <person name="Battles P.K."/>
            <person name="Bell S.N."/>
            <person name="Bell A.V."/>
            <person name="Beltran B."/>
            <person name="Bickham C."/>
            <person name="Bustamante Y."/>
            <person name="Caleb T."/>
            <person name="Canada A."/>
            <person name="Cardenas V."/>
            <person name="Carter K."/>
            <person name="Chacko J."/>
            <person name="Chandrabose M.N."/>
            <person name="Chavez D."/>
            <person name="Chavez A."/>
            <person name="Chen L."/>
            <person name="Chu H.-S."/>
            <person name="Claassen K.J."/>
            <person name="Cockrell R."/>
            <person name="Collins M."/>
            <person name="Cooper J.A."/>
            <person name="Cree A."/>
            <person name="Curry S.M."/>
            <person name="Da Y."/>
            <person name="Dao M.D."/>
            <person name="Das B."/>
            <person name="Davila M.-L."/>
            <person name="Davy-Carroll L."/>
            <person name="Denson S."/>
            <person name="Dinh H."/>
            <person name="Ebong V.E."/>
            <person name="Edwards J.R."/>
            <person name="Egan A."/>
            <person name="El-Daye J."/>
            <person name="Escobedo L."/>
            <person name="Fernandez S."/>
            <person name="Fernando P.R."/>
            <person name="Flagg N."/>
            <person name="Forbes L.D."/>
            <person name="Fowler R.G."/>
            <person name="Fu Q."/>
            <person name="Gabisi R.A."/>
            <person name="Ganer J."/>
            <person name="Garbino Pronczuk A."/>
            <person name="Garcia R.M."/>
            <person name="Garner T."/>
            <person name="Garrett T.E."/>
            <person name="Gonzalez D.A."/>
            <person name="Hamid H."/>
            <person name="Hawkins E.S."/>
            <person name="Hirani K."/>
            <person name="Hogues M.E."/>
            <person name="Hollins B."/>
            <person name="Hsiao C.-H."/>
            <person name="Jabil R."/>
            <person name="James M.L."/>
            <person name="Jhangiani S.N."/>
            <person name="Johnson B."/>
            <person name="Johnson Q."/>
            <person name="Joshi V."/>
            <person name="Kalu J.B."/>
            <person name="Kam C."/>
            <person name="Kashfia A."/>
            <person name="Keebler J."/>
            <person name="Kisamo H."/>
            <person name="Kovar C.L."/>
            <person name="Lago L.A."/>
            <person name="Lai C.-Y."/>
            <person name="Laidlaw J."/>
            <person name="Lara F."/>
            <person name="Le T.-K."/>
            <person name="Lee S.L."/>
            <person name="Legall F.H."/>
            <person name="Lemon S.J."/>
            <person name="Lewis L.R."/>
            <person name="Li B."/>
            <person name="Liu Y."/>
            <person name="Liu Y.-S."/>
            <person name="Lopez J."/>
            <person name="Lozado R.J."/>
            <person name="Lu J."/>
            <person name="Madu R.C."/>
            <person name="Maheshwari M."/>
            <person name="Maheshwari R."/>
            <person name="Malloy K."/>
            <person name="Martinez E."/>
            <person name="Mathew T."/>
            <person name="Mercado I.C."/>
            <person name="Mercado C."/>
            <person name="Meyer B."/>
            <person name="Montgomery K."/>
            <person name="Morgan M.B."/>
            <person name="Munidasa M."/>
            <person name="Nazareth L.V."/>
            <person name="Nelson J."/>
            <person name="Ng B.M."/>
            <person name="Nguyen N.B."/>
            <person name="Nguyen P.Q."/>
            <person name="Nguyen T."/>
            <person name="Obregon M."/>
            <person name="Okwuonu G.O."/>
            <person name="Onwere C.G."/>
            <person name="Orozco G."/>
            <person name="Parra A."/>
            <person name="Patel S."/>
            <person name="Patil S."/>
            <person name="Perez A."/>
            <person name="Perez Y."/>
            <person name="Pham C."/>
            <person name="Primus E.L."/>
            <person name="Pu L.-L."/>
            <person name="Puazo M."/>
            <person name="Qin X."/>
            <person name="Quiroz J.B."/>
            <person name="Reese J."/>
            <person name="Richards S."/>
            <person name="Rives C.M."/>
            <person name="Robberts R."/>
            <person name="Ruiz S.J."/>
            <person name="Ruiz M.J."/>
            <person name="Santibanez J."/>
            <person name="Schneider B.W."/>
            <person name="Sisson I."/>
            <person name="Smith M."/>
            <person name="Sodergren E."/>
            <person name="Song X.-Z."/>
            <person name="Song B.B."/>
            <person name="Summersgill H."/>
            <person name="Thelus R."/>
            <person name="Thornton R.D."/>
            <person name="Trejos Z.Y."/>
            <person name="Usmani K."/>
            <person name="Vattathil S."/>
            <person name="Villasana D."/>
            <person name="Walker D.L."/>
            <person name="Wang S."/>
            <person name="Wang K."/>
            <person name="White C.S."/>
            <person name="Williams A.C."/>
            <person name="Williamson J."/>
            <person name="Wilson K."/>
            <person name="Woghiren I.O."/>
            <person name="Woodworth J.R."/>
            <person name="Worley K.C."/>
            <person name="Wright R.A."/>
            <person name="Wu W."/>
            <person name="Young L."/>
            <person name="Zhang L."/>
            <person name="Zhang J."/>
            <person name="Zhu Y."/>
            <person name="Muzny D.M."/>
            <person name="Weinstock G."/>
            <person name="Gibbs R.A."/>
        </authorList>
    </citation>
    <scope>NUCLEOTIDE SEQUENCE [LARGE SCALE GENOMIC DNA]</scope>
    <source>
        <strain evidence="12">LSR1</strain>
    </source>
</reference>
<accession>A0A8R2D5K3</accession>
<feature type="domain" description="ABC transporter" evidence="10">
    <location>
        <begin position="94"/>
        <end position="333"/>
    </location>
</feature>
<feature type="transmembrane region" description="Helical" evidence="9">
    <location>
        <begin position="420"/>
        <end position="440"/>
    </location>
</feature>
<dbReference type="InterPro" id="IPR003439">
    <property type="entry name" value="ABC_transporter-like_ATP-bd"/>
</dbReference>
<evidence type="ECO:0000259" key="10">
    <source>
        <dbReference type="PROSITE" id="PS50893"/>
    </source>
</evidence>
<dbReference type="OrthoDB" id="66620at2759"/>
<keyword evidence="5" id="KW-0547">Nucleotide-binding</keyword>
<dbReference type="GO" id="GO:0005886">
    <property type="term" value="C:plasma membrane"/>
    <property type="evidence" value="ECO:0007669"/>
    <property type="project" value="TreeGrafter"/>
</dbReference>
<dbReference type="Pfam" id="PF19055">
    <property type="entry name" value="ABC2_membrane_7"/>
    <property type="match status" value="1"/>
</dbReference>
<reference evidence="11" key="2">
    <citation type="submission" date="2022-06" db="UniProtKB">
        <authorList>
            <consortium name="EnsemblMetazoa"/>
        </authorList>
    </citation>
    <scope>IDENTIFICATION</scope>
</reference>
<dbReference type="Gene3D" id="3.40.50.300">
    <property type="entry name" value="P-loop containing nucleotide triphosphate hydrolases"/>
    <property type="match status" value="1"/>
</dbReference>
<dbReference type="GeneID" id="100166725"/>
<evidence type="ECO:0000313" key="12">
    <source>
        <dbReference type="Proteomes" id="UP000007819"/>
    </source>
</evidence>
<dbReference type="AlphaFoldDB" id="A0A8R2D5K3"/>
<dbReference type="InterPro" id="IPR003593">
    <property type="entry name" value="AAA+_ATPase"/>
</dbReference>
<dbReference type="PROSITE" id="PS50893">
    <property type="entry name" value="ABC_TRANSPORTER_2"/>
    <property type="match status" value="1"/>
</dbReference>
<protein>
    <recommendedName>
        <fullName evidence="10">ABC transporter domain-containing protein</fullName>
    </recommendedName>
</protein>
<dbReference type="PANTHER" id="PTHR48041:SF116">
    <property type="entry name" value="PROTEIN BROWN"/>
    <property type="match status" value="1"/>
</dbReference>
<evidence type="ECO:0000256" key="3">
    <source>
        <dbReference type="ARBA" id="ARBA00022448"/>
    </source>
</evidence>
<evidence type="ECO:0000256" key="7">
    <source>
        <dbReference type="ARBA" id="ARBA00022989"/>
    </source>
</evidence>
<feature type="transmembrane region" description="Helical" evidence="9">
    <location>
        <begin position="493"/>
        <end position="519"/>
    </location>
</feature>
<evidence type="ECO:0000256" key="2">
    <source>
        <dbReference type="ARBA" id="ARBA00005814"/>
    </source>
</evidence>
<dbReference type="InterPro" id="IPR043926">
    <property type="entry name" value="ABCG_dom"/>
</dbReference>
<dbReference type="GO" id="GO:0016887">
    <property type="term" value="F:ATP hydrolysis activity"/>
    <property type="evidence" value="ECO:0007669"/>
    <property type="project" value="InterPro"/>
</dbReference>
<keyword evidence="3" id="KW-0813">Transport</keyword>
<feature type="transmembrane region" description="Helical" evidence="9">
    <location>
        <begin position="531"/>
        <end position="551"/>
    </location>
</feature>
<keyword evidence="7 9" id="KW-1133">Transmembrane helix</keyword>
<sequence length="670" mass="76924">MIKYCTVVKCYNLERCPETPVEQELRRRVHLRLLFDIIILNHLHGYSTCLTRSCNSLDLRYNEMWNDWDGMDEHQTPKESVHGHLVLSWKNINVQVKQTTQKFFQRSKTSYKQILHNVSGNIHSGHLLGIMGPSGSGKTTLMATISHRSKGNFEGELLLNGQPISEEVMIKISGFVPQHDINFDQLTALEHLSLMANLKVSRKTTKIELKEHIDKIITTLGMSKFLDTRISFLSGGERKKIALAVQLLNDPPILFCDEITTGLDCYSAAHIVNTLKGVARMGKIVICTIHQPASGVFGKFDEVILLSNGRLAYQGPVTMVHQLFKKFNYECPDMFNEADFVISILNSENEKVKENVTEMCKLTSTDQKTNLNYDLFNNQTQFDTQHLEALETLKPTWLTQFSLILNRSIKCFVRNYKNNLMELGTIWFLGIIISTPYTNLQLDTKAVQNWEGFWLLLVITYVFHFEYYAIGTYEVKFSIVHREVHNKLYPLSAYYISEFMIVALWIMVKILFFCLPAFWIVGADWGILQLLVFYLLAFTAFSYGSFLSAYFVRLENATIFATIYDYLSLPLCGAYLSFMSLPKAMYSLRYFSLFFLGCETVSVLFWDKINVLPCVDVTNCLDSGKAVLRKYGFKSTELYSDMVILLIFSLLANIFGYLSALKKMKKQPAY</sequence>
<evidence type="ECO:0000256" key="6">
    <source>
        <dbReference type="ARBA" id="ARBA00022840"/>
    </source>
</evidence>
<dbReference type="KEGG" id="api:100166725"/>
<comment type="similarity">
    <text evidence="2">Belongs to the ABC transporter superfamily. ABCG family. Eye pigment precursor importer (TC 3.A.1.204) subfamily.</text>
</comment>
<keyword evidence="4 9" id="KW-0812">Transmembrane</keyword>